<feature type="region of interest" description="Disordered" evidence="1">
    <location>
        <begin position="84"/>
        <end position="104"/>
    </location>
</feature>
<evidence type="ECO:0000313" key="3">
    <source>
        <dbReference type="EMBL" id="KUM72305.1"/>
    </source>
</evidence>
<accession>A0A124GYS0</accession>
<name>A0A124GYS0_9ACTN</name>
<keyword evidence="4" id="KW-1185">Reference proteome</keyword>
<dbReference type="InterPro" id="IPR025117">
    <property type="entry name" value="DUF4037"/>
</dbReference>
<dbReference type="STRING" id="146536.AQI70_23680"/>
<protein>
    <recommendedName>
        <fullName evidence="2">DUF4037 domain-containing protein</fullName>
    </recommendedName>
</protein>
<dbReference type="AlphaFoldDB" id="A0A124GYS0"/>
<evidence type="ECO:0000259" key="2">
    <source>
        <dbReference type="Pfam" id="PF13228"/>
    </source>
</evidence>
<evidence type="ECO:0000256" key="1">
    <source>
        <dbReference type="SAM" id="MobiDB-lite"/>
    </source>
</evidence>
<comment type="caution">
    <text evidence="3">The sequence shown here is derived from an EMBL/GenBank/DDBJ whole genome shotgun (WGS) entry which is preliminary data.</text>
</comment>
<dbReference type="Pfam" id="PF13228">
    <property type="entry name" value="DUF4037"/>
    <property type="match status" value="1"/>
</dbReference>
<organism evidence="3 4">
    <name type="scientific">Streptomyces curacoi</name>
    <dbReference type="NCBI Taxonomy" id="146536"/>
    <lineage>
        <taxon>Bacteria</taxon>
        <taxon>Bacillati</taxon>
        <taxon>Actinomycetota</taxon>
        <taxon>Actinomycetes</taxon>
        <taxon>Kitasatosporales</taxon>
        <taxon>Streptomycetaceae</taxon>
        <taxon>Streptomyces</taxon>
    </lineage>
</organism>
<proteinExistence type="predicted"/>
<dbReference type="Proteomes" id="UP000054024">
    <property type="component" value="Unassembled WGS sequence"/>
</dbReference>
<evidence type="ECO:0000313" key="4">
    <source>
        <dbReference type="Proteomes" id="UP000054024"/>
    </source>
</evidence>
<feature type="compositionally biased region" description="Polar residues" evidence="1">
    <location>
        <begin position="93"/>
        <end position="104"/>
    </location>
</feature>
<sequence length="104" mass="11132">MHPSNTPASTQRRANCTPATAARLARDLMRLCLLMERRYPPYGKWLGCEVPPRPSGSGGAFARTAVGTRLSPVLTAALAATDWPTRERHLAQARSSRAGTTGSA</sequence>
<gene>
    <name evidence="3" type="ORF">AQI70_23680</name>
</gene>
<feature type="domain" description="DUF4037" evidence="2">
    <location>
        <begin position="20"/>
        <end position="46"/>
    </location>
</feature>
<dbReference type="EMBL" id="LMWJ01000017">
    <property type="protein sequence ID" value="KUM72305.1"/>
    <property type="molecule type" value="Genomic_DNA"/>
</dbReference>
<reference evidence="3 4" key="1">
    <citation type="submission" date="2015-10" db="EMBL/GenBank/DDBJ databases">
        <title>Draft genome sequence of Streptomyces curacoi DSM 40107, type strain for the species Streptomyces curacoi.</title>
        <authorList>
            <person name="Ruckert C."/>
            <person name="Winkler A."/>
            <person name="Kalinowski J."/>
            <person name="Kampfer P."/>
            <person name="Glaeser S."/>
        </authorList>
    </citation>
    <scope>NUCLEOTIDE SEQUENCE [LARGE SCALE GENOMIC DNA]</scope>
    <source>
        <strain evidence="3 4">DSM 40107</strain>
    </source>
</reference>